<keyword evidence="8" id="KW-0645">Protease</keyword>
<evidence type="ECO:0000256" key="8">
    <source>
        <dbReference type="RuleBase" id="RU362041"/>
    </source>
</evidence>
<evidence type="ECO:0000259" key="9">
    <source>
        <dbReference type="Pfam" id="PF10502"/>
    </source>
</evidence>
<evidence type="ECO:0000256" key="5">
    <source>
        <dbReference type="ARBA" id="ARBA00023136"/>
    </source>
</evidence>
<dbReference type="InterPro" id="IPR000223">
    <property type="entry name" value="Pept_S26A_signal_pept_1"/>
</dbReference>
<dbReference type="SUPFAM" id="SSF51306">
    <property type="entry name" value="LexA/Signal peptidase"/>
    <property type="match status" value="1"/>
</dbReference>
<dbReference type="NCBIfam" id="TIGR02227">
    <property type="entry name" value="sigpep_I_bact"/>
    <property type="match status" value="1"/>
</dbReference>
<evidence type="ECO:0000256" key="2">
    <source>
        <dbReference type="ARBA" id="ARBA00022792"/>
    </source>
</evidence>
<dbReference type="PANTHER" id="PTHR12383:SF16">
    <property type="entry name" value="MITOCHONDRIAL INNER MEMBRANE PROTEASE SUBUNIT 1"/>
    <property type="match status" value="1"/>
</dbReference>
<dbReference type="PANTHER" id="PTHR12383">
    <property type="entry name" value="PROTEASE FAMILY S26 MITOCHONDRIAL INNER MEMBRANE PROTEASE-RELATED"/>
    <property type="match status" value="1"/>
</dbReference>
<evidence type="ECO:0000313" key="10">
    <source>
        <dbReference type="EMBL" id="EKD19562.1"/>
    </source>
</evidence>
<dbReference type="EC" id="3.4.21.-" evidence="8"/>
<proteinExistence type="inferred from homology"/>
<evidence type="ECO:0000313" key="11">
    <source>
        <dbReference type="Proteomes" id="UP000006753"/>
    </source>
</evidence>
<dbReference type="InterPro" id="IPR036286">
    <property type="entry name" value="LexA/Signal_pep-like_sf"/>
</dbReference>
<dbReference type="FunFam" id="2.10.109.10:FF:000015">
    <property type="entry name" value="Mitochondrial inner membrane protease subunit 1"/>
    <property type="match status" value="1"/>
</dbReference>
<dbReference type="GO" id="GO:0006465">
    <property type="term" value="P:signal peptide processing"/>
    <property type="evidence" value="ECO:0007669"/>
    <property type="project" value="InterPro"/>
</dbReference>
<dbReference type="EMBL" id="JH921431">
    <property type="protein sequence ID" value="EKD19562.1"/>
    <property type="molecule type" value="Genomic_DNA"/>
</dbReference>
<organism evidence="10 11">
    <name type="scientific">Marssonina brunnea f. sp. multigermtubi (strain MB_m1)</name>
    <name type="common">Marssonina leaf spot fungus</name>
    <dbReference type="NCBI Taxonomy" id="1072389"/>
    <lineage>
        <taxon>Eukaryota</taxon>
        <taxon>Fungi</taxon>
        <taxon>Dikarya</taxon>
        <taxon>Ascomycota</taxon>
        <taxon>Pezizomycotina</taxon>
        <taxon>Leotiomycetes</taxon>
        <taxon>Helotiales</taxon>
        <taxon>Drepanopezizaceae</taxon>
        <taxon>Drepanopeziza</taxon>
    </lineage>
</organism>
<protein>
    <recommendedName>
        <fullName evidence="8">Mitochondrial inner membrane protease subunit</fullName>
        <ecNumber evidence="8">3.4.21.-</ecNumber>
    </recommendedName>
</protein>
<keyword evidence="3 8" id="KW-0378">Hydrolase</keyword>
<feature type="active site" evidence="7">
    <location>
        <position position="84"/>
    </location>
</feature>
<dbReference type="STRING" id="1072389.K1X3G7"/>
<evidence type="ECO:0000256" key="3">
    <source>
        <dbReference type="ARBA" id="ARBA00022801"/>
    </source>
</evidence>
<dbReference type="GeneID" id="18758734"/>
<reference evidence="10 11" key="1">
    <citation type="journal article" date="2012" name="BMC Genomics">
        <title>Sequencing the genome of Marssonina brunnea reveals fungus-poplar co-evolution.</title>
        <authorList>
            <person name="Zhu S."/>
            <person name="Cao Y.-Z."/>
            <person name="Jiang C."/>
            <person name="Tan B.-Y."/>
            <person name="Wang Z."/>
            <person name="Feng S."/>
            <person name="Zhang L."/>
            <person name="Su X.-H."/>
            <person name="Brejova B."/>
            <person name="Vinar T."/>
            <person name="Xu M."/>
            <person name="Wang M.-X."/>
            <person name="Zhang S.-G."/>
            <person name="Huang M.-R."/>
            <person name="Wu R."/>
            <person name="Zhou Y."/>
        </authorList>
    </citation>
    <scope>NUCLEOTIDE SEQUENCE [LARGE SCALE GENOMIC DNA]</scope>
    <source>
        <strain evidence="10 11">MB_m1</strain>
    </source>
</reference>
<dbReference type="CDD" id="cd06530">
    <property type="entry name" value="S26_SPase_I"/>
    <property type="match status" value="1"/>
</dbReference>
<dbReference type="Proteomes" id="UP000006753">
    <property type="component" value="Unassembled WGS sequence"/>
</dbReference>
<name>K1X3G7_MARBU</name>
<dbReference type="Gene3D" id="2.10.109.10">
    <property type="entry name" value="Umud Fragment, subunit A"/>
    <property type="match status" value="1"/>
</dbReference>
<accession>K1X3G7</accession>
<sequence length="178" mass="19635">MIRFYAGHPFRVATAALKTVFLAHVYYEYGIYPAPTKGASMVPTFSVIDDHVLIDRSYRRGRNLQVGDVISFDSVVGPGERVIKRVVGLAGDYVVRGTPLPLGNNVDEATGSMAMIQVPQGHCWVVGDNLPYSRDSRHFGPLPMALIKGKVIAKVWPWEERSWIGNGMEPVESESTST</sequence>
<dbReference type="OrthoDB" id="308440at2759"/>
<keyword evidence="11" id="KW-1185">Reference proteome</keyword>
<keyword evidence="2 8" id="KW-0999">Mitochondrion inner membrane</keyword>
<dbReference type="GO" id="GO:0004252">
    <property type="term" value="F:serine-type endopeptidase activity"/>
    <property type="evidence" value="ECO:0007669"/>
    <property type="project" value="InterPro"/>
</dbReference>
<keyword evidence="5" id="KW-0472">Membrane</keyword>
<dbReference type="OMA" id="LCKGPSM"/>
<dbReference type="Pfam" id="PF10502">
    <property type="entry name" value="Peptidase_S26"/>
    <property type="match status" value="1"/>
</dbReference>
<dbReference type="InterPro" id="IPR019533">
    <property type="entry name" value="Peptidase_S26"/>
</dbReference>
<dbReference type="RefSeq" id="XP_007290688.1">
    <property type="nucleotide sequence ID" value="XM_007290626.1"/>
</dbReference>
<dbReference type="eggNOG" id="KOG0171">
    <property type="taxonomic scope" value="Eukaryota"/>
</dbReference>
<evidence type="ECO:0000256" key="4">
    <source>
        <dbReference type="ARBA" id="ARBA00023128"/>
    </source>
</evidence>
<feature type="domain" description="Peptidase S26" evidence="9">
    <location>
        <begin position="14"/>
        <end position="156"/>
    </location>
</feature>
<dbReference type="HOGENOM" id="CLU_028723_4_3_1"/>
<feature type="active site" evidence="7">
    <location>
        <position position="40"/>
    </location>
</feature>
<dbReference type="FunCoup" id="K1X3G7">
    <property type="interactions" value="360"/>
</dbReference>
<dbReference type="GO" id="GO:0006627">
    <property type="term" value="P:protein processing involved in protein targeting to mitochondrion"/>
    <property type="evidence" value="ECO:0007669"/>
    <property type="project" value="TreeGrafter"/>
</dbReference>
<dbReference type="KEGG" id="mbe:MBM_02799"/>
<evidence type="ECO:0000256" key="1">
    <source>
        <dbReference type="ARBA" id="ARBA00004273"/>
    </source>
</evidence>
<dbReference type="InterPro" id="IPR052064">
    <property type="entry name" value="Mito_IMP1_subunit"/>
</dbReference>
<evidence type="ECO:0000256" key="7">
    <source>
        <dbReference type="PIRSR" id="PIRSR600223-1"/>
    </source>
</evidence>
<dbReference type="AlphaFoldDB" id="K1X3G7"/>
<gene>
    <name evidence="10" type="ORF">MBM_02799</name>
</gene>
<comment type="subcellular location">
    <subcellularLocation>
        <location evidence="1 8">Mitochondrion inner membrane</location>
    </subcellularLocation>
</comment>
<dbReference type="GO" id="GO:0042720">
    <property type="term" value="C:mitochondrial inner membrane peptidase complex"/>
    <property type="evidence" value="ECO:0007669"/>
    <property type="project" value="TreeGrafter"/>
</dbReference>
<comment type="similarity">
    <text evidence="6">Belongs to the peptidase S26 family. IMP1 subfamily.</text>
</comment>
<evidence type="ECO:0000256" key="6">
    <source>
        <dbReference type="ARBA" id="ARBA00038445"/>
    </source>
</evidence>
<dbReference type="PRINTS" id="PR00727">
    <property type="entry name" value="LEADERPTASE"/>
</dbReference>
<dbReference type="InParanoid" id="K1X3G7"/>
<keyword evidence="4 8" id="KW-0496">Mitochondrion</keyword>